<evidence type="ECO:0000256" key="1">
    <source>
        <dbReference type="PROSITE-ProRule" id="PRU00325"/>
    </source>
</evidence>
<dbReference type="InterPro" id="IPR007527">
    <property type="entry name" value="Znf_SWIM"/>
</dbReference>
<dbReference type="Pfam" id="PF04434">
    <property type="entry name" value="SWIM"/>
    <property type="match status" value="1"/>
</dbReference>
<accession>A0ABR7LBX9</accession>
<reference evidence="3 4" key="1">
    <citation type="submission" date="2020-06" db="EMBL/GenBank/DDBJ databases">
        <title>Actinokineospora xiongansis sp. nov., isolated from soil of Baiyangdian.</title>
        <authorList>
            <person name="Zhang X."/>
        </authorList>
    </citation>
    <scope>NUCLEOTIDE SEQUENCE [LARGE SCALE GENOMIC DNA]</scope>
    <source>
        <strain evidence="3 4">HBU206404</strain>
    </source>
</reference>
<comment type="caution">
    <text evidence="3">The sequence shown here is derived from an EMBL/GenBank/DDBJ whole genome shotgun (WGS) entry which is preliminary data.</text>
</comment>
<evidence type="ECO:0000313" key="3">
    <source>
        <dbReference type="EMBL" id="MBC6449886.1"/>
    </source>
</evidence>
<sequence>MTARGFPAFPPAKRRPGHFARTWWGRAWIKAMEDSALDEQQLRQGRKYAYTGYVGSITVSPGRLAATVRDYEDDTSYQTVMRLEPLSEAEWRRFLDQVAVQAGHIAALLDRDVPAELVDAAADAGVRLLPDIGDLDPDCSCPGWEMPCRHAAALAYQVSWLLDADPFVLLLLRGKDEAELLGDLHGRSVPAVTEQATEVFARLPVGLPEPPPIPDGQPTVLSVPIAEGIDPEALELLATDAAARAREMLTGDVLDLARRPDAIRYAATYPAAEARLRSVEGLDRAVAAWRNGGEQGLRVLETSWQPPAASRARADDALASVAERSVAVYRNRWTVGEVQLRLGRDERWYPYRDRGGEWWPAAPPQADVAAALIAVLA</sequence>
<feature type="domain" description="SWIM-type" evidence="2">
    <location>
        <begin position="124"/>
        <end position="159"/>
    </location>
</feature>
<keyword evidence="1" id="KW-0862">Zinc</keyword>
<dbReference type="EMBL" id="JABVED010000013">
    <property type="protein sequence ID" value="MBC6449886.1"/>
    <property type="molecule type" value="Genomic_DNA"/>
</dbReference>
<gene>
    <name evidence="3" type="ORF">GPZ80_22250</name>
</gene>
<dbReference type="Proteomes" id="UP000734823">
    <property type="component" value="Unassembled WGS sequence"/>
</dbReference>
<keyword evidence="1" id="KW-0479">Metal-binding</keyword>
<evidence type="ECO:0000259" key="2">
    <source>
        <dbReference type="PROSITE" id="PS50966"/>
    </source>
</evidence>
<dbReference type="PROSITE" id="PS50966">
    <property type="entry name" value="ZF_SWIM"/>
    <property type="match status" value="1"/>
</dbReference>
<keyword evidence="4" id="KW-1185">Reference proteome</keyword>
<dbReference type="PANTHER" id="PTHR38133">
    <property type="entry name" value="SLR1429 PROTEIN"/>
    <property type="match status" value="1"/>
</dbReference>
<evidence type="ECO:0000313" key="4">
    <source>
        <dbReference type="Proteomes" id="UP000734823"/>
    </source>
</evidence>
<proteinExistence type="predicted"/>
<name>A0ABR7LBX9_9PSEU</name>
<dbReference type="PANTHER" id="PTHR38133:SF1">
    <property type="entry name" value="SLR1429 PROTEIN"/>
    <property type="match status" value="1"/>
</dbReference>
<protein>
    <submittedName>
        <fullName evidence="3">SWIM zinc finger family protein</fullName>
    </submittedName>
</protein>
<organism evidence="3 4">
    <name type="scientific">Actinokineospora xionganensis</name>
    <dbReference type="NCBI Taxonomy" id="2684470"/>
    <lineage>
        <taxon>Bacteria</taxon>
        <taxon>Bacillati</taxon>
        <taxon>Actinomycetota</taxon>
        <taxon>Actinomycetes</taxon>
        <taxon>Pseudonocardiales</taxon>
        <taxon>Pseudonocardiaceae</taxon>
        <taxon>Actinokineospora</taxon>
    </lineage>
</organism>
<keyword evidence="1" id="KW-0863">Zinc-finger</keyword>